<gene>
    <name evidence="2" type="ORF">CMUS01_09344</name>
</gene>
<feature type="compositionally biased region" description="Basic and acidic residues" evidence="1">
    <location>
        <begin position="1"/>
        <end position="21"/>
    </location>
</feature>
<evidence type="ECO:0000313" key="2">
    <source>
        <dbReference type="EMBL" id="KAF6826658.1"/>
    </source>
</evidence>
<evidence type="ECO:0000256" key="1">
    <source>
        <dbReference type="SAM" id="MobiDB-lite"/>
    </source>
</evidence>
<proteinExistence type="predicted"/>
<accession>A0A8H6K938</accession>
<evidence type="ECO:0000313" key="3">
    <source>
        <dbReference type="Proteomes" id="UP000639643"/>
    </source>
</evidence>
<dbReference type="EMBL" id="WIGM01000392">
    <property type="protein sequence ID" value="KAF6826658.1"/>
    <property type="molecule type" value="Genomic_DNA"/>
</dbReference>
<sequence>MEVERQQELERQQKMKWDPRATRSFRQQQAAGAGVNF</sequence>
<reference evidence="2" key="1">
    <citation type="journal article" date="2020" name="Phytopathology">
        <title>Genome Sequence Resources of Colletotrichum truncatum, C. plurivorum, C. musicola, and C. sojae: Four Species Pathogenic to Soybean (Glycine max).</title>
        <authorList>
            <person name="Rogerio F."/>
            <person name="Boufleur T.R."/>
            <person name="Ciampi-Guillardi M."/>
            <person name="Sukno S.A."/>
            <person name="Thon M.R."/>
            <person name="Massola Junior N.S."/>
            <person name="Baroncelli R."/>
        </authorList>
    </citation>
    <scope>NUCLEOTIDE SEQUENCE</scope>
    <source>
        <strain evidence="2">LFN0074</strain>
    </source>
</reference>
<feature type="region of interest" description="Disordered" evidence="1">
    <location>
        <begin position="1"/>
        <end position="37"/>
    </location>
</feature>
<name>A0A8H6K938_9PEZI</name>
<protein>
    <submittedName>
        <fullName evidence="2">Uncharacterized protein</fullName>
    </submittedName>
</protein>
<comment type="caution">
    <text evidence="2">The sequence shown here is derived from an EMBL/GenBank/DDBJ whole genome shotgun (WGS) entry which is preliminary data.</text>
</comment>
<keyword evidence="3" id="KW-1185">Reference proteome</keyword>
<dbReference type="Proteomes" id="UP000639643">
    <property type="component" value="Unassembled WGS sequence"/>
</dbReference>
<dbReference type="AlphaFoldDB" id="A0A8H6K938"/>
<organism evidence="2 3">
    <name type="scientific">Colletotrichum musicola</name>
    <dbReference type="NCBI Taxonomy" id="2175873"/>
    <lineage>
        <taxon>Eukaryota</taxon>
        <taxon>Fungi</taxon>
        <taxon>Dikarya</taxon>
        <taxon>Ascomycota</taxon>
        <taxon>Pezizomycotina</taxon>
        <taxon>Sordariomycetes</taxon>
        <taxon>Hypocreomycetidae</taxon>
        <taxon>Glomerellales</taxon>
        <taxon>Glomerellaceae</taxon>
        <taxon>Colletotrichum</taxon>
        <taxon>Colletotrichum orchidearum species complex</taxon>
    </lineage>
</organism>